<dbReference type="SUPFAM" id="SSF56672">
    <property type="entry name" value="DNA/RNA polymerases"/>
    <property type="match status" value="1"/>
</dbReference>
<dbReference type="InterPro" id="IPR043502">
    <property type="entry name" value="DNA/RNA_pol_sf"/>
</dbReference>
<dbReference type="Gene3D" id="3.30.70.270">
    <property type="match status" value="2"/>
</dbReference>
<reference evidence="2 3" key="1">
    <citation type="journal article" date="2023" name="Hortic Res">
        <title>The complete reference genome for grapevine (Vitis vinifera L.) genetics and breeding.</title>
        <authorList>
            <person name="Shi X."/>
            <person name="Cao S."/>
            <person name="Wang X."/>
            <person name="Huang S."/>
            <person name="Wang Y."/>
            <person name="Liu Z."/>
            <person name="Liu W."/>
            <person name="Leng X."/>
            <person name="Peng Y."/>
            <person name="Wang N."/>
            <person name="Wang Y."/>
            <person name="Ma Z."/>
            <person name="Xu X."/>
            <person name="Zhang F."/>
            <person name="Xue H."/>
            <person name="Zhong H."/>
            <person name="Wang Y."/>
            <person name="Zhang K."/>
            <person name="Velt A."/>
            <person name="Avia K."/>
            <person name="Holtgrawe D."/>
            <person name="Grimplet J."/>
            <person name="Matus J.T."/>
            <person name="Ware D."/>
            <person name="Wu X."/>
            <person name="Wang H."/>
            <person name="Liu C."/>
            <person name="Fang Y."/>
            <person name="Rustenholz C."/>
            <person name="Cheng Z."/>
            <person name="Xiao H."/>
            <person name="Zhou Y."/>
        </authorList>
    </citation>
    <scope>NUCLEOTIDE SEQUENCE [LARGE SCALE GENOMIC DNA]</scope>
    <source>
        <strain evidence="3">cv. Pinot noir / PN40024</strain>
        <tissue evidence="2">Leaf</tissue>
    </source>
</reference>
<dbReference type="Pfam" id="PF17919">
    <property type="entry name" value="RT_RNaseH_2"/>
    <property type="match status" value="1"/>
</dbReference>
<dbReference type="InterPro" id="IPR001584">
    <property type="entry name" value="Integrase_cat-core"/>
</dbReference>
<dbReference type="CDD" id="cd09274">
    <property type="entry name" value="RNase_HI_RT_Ty3"/>
    <property type="match status" value="1"/>
</dbReference>
<dbReference type="InterPro" id="IPR041577">
    <property type="entry name" value="RT_RNaseH_2"/>
</dbReference>
<dbReference type="InterPro" id="IPR002156">
    <property type="entry name" value="RNaseH_domain"/>
</dbReference>
<dbReference type="InterPro" id="IPR036397">
    <property type="entry name" value="RNaseH_sf"/>
</dbReference>
<dbReference type="Gene3D" id="1.10.340.70">
    <property type="match status" value="1"/>
</dbReference>
<dbReference type="InterPro" id="IPR000477">
    <property type="entry name" value="RT_dom"/>
</dbReference>
<dbReference type="Pfam" id="PF17921">
    <property type="entry name" value="Integrase_H2C2"/>
    <property type="match status" value="1"/>
</dbReference>
<gene>
    <name evidence="2" type="ORF">VitviT2T_010355</name>
</gene>
<evidence type="ECO:0000313" key="3">
    <source>
        <dbReference type="Proteomes" id="UP001227230"/>
    </source>
</evidence>
<dbReference type="Pfam" id="PF13456">
    <property type="entry name" value="RVT_3"/>
    <property type="match status" value="1"/>
</dbReference>
<dbReference type="InterPro" id="IPR012337">
    <property type="entry name" value="RNaseH-like_sf"/>
</dbReference>
<sequence length="1336" mass="152104">MMRGMTFLPGMGLGRRQQGSSEFIAAIDHDTTFGLGFIPTEADYRHMARLRKERVRARLSHTPFDYPIRPYRMSLTDYFVRGSETRPRLEEIDSVAHTDRETELQHLFHQLQLSDGVIVDPTEVIDGVVPHDEYRDEMDMMTVSQIAGIVQLQPVSAFDMFGVSTIEVFEGTQTLPVPELPEDDSSLFEGIVSPVEGASDPVDPPLSFDVLSGFVSRSDDVSVASFMDLSIFEYSPVSCDSIFTSAPHSPITQIFDIDDEIAHPSSDRDSFDHDSGPIDERVSPAAGDIEIVDFGTEDQPRELKIGSSLSTDERDRLIHLLRSYLDVFAWSYEDMPGLDPSIVQHHLPTLPHARPVKQKLRRLHPRWSLQVKEEIQKQLSVGFISVVEYPEWLANVVPVPKKDGKVRVCVDFRDLNKASPKDDFPLPHIDLLVDGTAGHPMLSFMDGFSGYNQILMAPEDMEKTTFITEWGTYCYRVMPFGLKNAGATYQRAATTLFHDMMHRDVEVYVDDMIVKSRGRADHLDALERFFERIRKFRLRLNPKKCTFGVTSGKLLGHIVSERGIEVDPDKIKAILDMPAPKIEKEIRGFLGRLQYISRFIARLTDICEPIFRLLRKNQPTVWNDDCQFAFEKIKEYFLSPPVLVPPTPGRPLLLYLSVSDMALGCMLAQIDDLGKERAIYYLSKRMLEYEMKYVMIERLCSALVWATRRLRHYMTEYSVHLISRLDPLRYLFDRPALTGRLIRWLVLLTEFDIQYVSQKSIKGSIVANHLASLPTSEDRPVDDDFPDEEFVAMTSLSGWCMYFDGAANQSGYGIGVLLVSPQGDHIPRSVRLAFSDRHPATNNIVEYEACILGLETALELDIRQMEVFGDSNLNRFVDALATLASSVDIPIDVVIRPLLIESRSAPAYCCLIGEIEDQDDLPWYHDIHQFLRFGTYPEVTTAKDRRAMRHLATRFVICGDTLYRRSADGMLLLCLDRASADRVMREVHSGVCDPHMGGHMLARKIMRTGYFWLTMETDCCQFVQKCPKCQIHGDLIHAPPSELHALTSPWPFSVWGIDIIGKVSPKSSSGHEFILVAIDYFTKWVEVASYARLTSARVASFIRSHIICRYGVPHELISDRGAHFRAEVDTLLQEYGIRHHRSSAYRPQTNGAVEAANKNIKRILRKMVETSRDWSEKLPFALWAYHTSFRTSTGATPYSLVYGMETVLPVETEMGSLRVALEQQISETKWAQARFDQLNLLDEKRLRAADHVQAYQKKMARAFKKRVKPRPLQKGDLVLRILRGLIGDPRGKFRPSWSGPYVIRELTPKGAAWLTDLDGNQFSEPTNVDQLKKYYV</sequence>
<accession>A0ABY9C8J9</accession>
<dbReference type="Gene3D" id="3.30.420.10">
    <property type="entry name" value="Ribonuclease H-like superfamily/Ribonuclease H"/>
    <property type="match status" value="2"/>
</dbReference>
<dbReference type="EMBL" id="CP126654">
    <property type="protein sequence ID" value="WJZ91266.1"/>
    <property type="molecule type" value="Genomic_DNA"/>
</dbReference>
<feature type="domain" description="Integrase catalytic" evidence="1">
    <location>
        <begin position="1045"/>
        <end position="1205"/>
    </location>
</feature>
<name>A0ABY9C8J9_VITVI</name>
<dbReference type="Pfam" id="PF00078">
    <property type="entry name" value="RVT_1"/>
    <property type="match status" value="1"/>
</dbReference>
<dbReference type="Pfam" id="PF00665">
    <property type="entry name" value="rve"/>
    <property type="match status" value="1"/>
</dbReference>
<protein>
    <recommendedName>
        <fullName evidence="1">Integrase catalytic domain-containing protein</fullName>
    </recommendedName>
</protein>
<dbReference type="CDD" id="cd01647">
    <property type="entry name" value="RT_LTR"/>
    <property type="match status" value="1"/>
</dbReference>
<dbReference type="PANTHER" id="PTHR48475">
    <property type="entry name" value="RIBONUCLEASE H"/>
    <property type="match status" value="1"/>
</dbReference>
<organism evidence="2 3">
    <name type="scientific">Vitis vinifera</name>
    <name type="common">Grape</name>
    <dbReference type="NCBI Taxonomy" id="29760"/>
    <lineage>
        <taxon>Eukaryota</taxon>
        <taxon>Viridiplantae</taxon>
        <taxon>Streptophyta</taxon>
        <taxon>Embryophyta</taxon>
        <taxon>Tracheophyta</taxon>
        <taxon>Spermatophyta</taxon>
        <taxon>Magnoliopsida</taxon>
        <taxon>eudicotyledons</taxon>
        <taxon>Gunneridae</taxon>
        <taxon>Pentapetalae</taxon>
        <taxon>rosids</taxon>
        <taxon>Vitales</taxon>
        <taxon>Vitaceae</taxon>
        <taxon>Viteae</taxon>
        <taxon>Vitis</taxon>
    </lineage>
</organism>
<dbReference type="InterPro" id="IPR041588">
    <property type="entry name" value="Integrase_H2C2"/>
</dbReference>
<keyword evidence="3" id="KW-1185">Reference proteome</keyword>
<dbReference type="Proteomes" id="UP001227230">
    <property type="component" value="Chromosome 7"/>
</dbReference>
<evidence type="ECO:0000313" key="2">
    <source>
        <dbReference type="EMBL" id="WJZ91266.1"/>
    </source>
</evidence>
<dbReference type="InterPro" id="IPR043128">
    <property type="entry name" value="Rev_trsase/Diguanyl_cyclase"/>
</dbReference>
<dbReference type="SUPFAM" id="SSF53098">
    <property type="entry name" value="Ribonuclease H-like"/>
    <property type="match status" value="2"/>
</dbReference>
<proteinExistence type="predicted"/>
<dbReference type="PROSITE" id="PS50994">
    <property type="entry name" value="INTEGRASE"/>
    <property type="match status" value="1"/>
</dbReference>
<dbReference type="Gene3D" id="3.10.10.10">
    <property type="entry name" value="HIV Type 1 Reverse Transcriptase, subunit A, domain 1"/>
    <property type="match status" value="1"/>
</dbReference>
<evidence type="ECO:0000259" key="1">
    <source>
        <dbReference type="PROSITE" id="PS50994"/>
    </source>
</evidence>
<dbReference type="PANTHER" id="PTHR48475:SF1">
    <property type="entry name" value="RNASE H TYPE-1 DOMAIN-CONTAINING PROTEIN"/>
    <property type="match status" value="1"/>
</dbReference>